<comment type="caution">
    <text evidence="1">The sequence shown here is derived from an EMBL/GenBank/DDBJ whole genome shotgun (WGS) entry which is preliminary data.</text>
</comment>
<dbReference type="EMBL" id="VMKJ01000010">
    <property type="protein sequence ID" value="TVO37390.1"/>
    <property type="molecule type" value="Genomic_DNA"/>
</dbReference>
<dbReference type="OrthoDB" id="6080009at2"/>
<organism evidence="1 2">
    <name type="scientific">Vibrio algivorus</name>
    <dbReference type="NCBI Taxonomy" id="1667024"/>
    <lineage>
        <taxon>Bacteria</taxon>
        <taxon>Pseudomonadati</taxon>
        <taxon>Pseudomonadota</taxon>
        <taxon>Gammaproteobacteria</taxon>
        <taxon>Vibrionales</taxon>
        <taxon>Vibrionaceae</taxon>
        <taxon>Vibrio</taxon>
    </lineage>
</organism>
<dbReference type="AlphaFoldDB" id="A0A557P9R2"/>
<dbReference type="RefSeq" id="WP_144387899.1">
    <property type="nucleotide sequence ID" value="NZ_CANNCB010000017.1"/>
</dbReference>
<protein>
    <submittedName>
        <fullName evidence="1">DUF3541 domain-containing protein</fullName>
    </submittedName>
</protein>
<dbReference type="InterPro" id="IPR021928">
    <property type="entry name" value="DUF3541"/>
</dbReference>
<sequence length="373" mass="42666">MFKFTPASLITIAILGFSQLAFIPATLAKENLSQQTSTIQITRYQNDADLIKHTFESQLYTLNANTAGHYGLRMFRQTLDPKYSAAVWSDMARVASTLNEIAAEIKTPKQAKAYGEKKLQYYKTKGTTRTQMRYEVTKDKPEYLFLGIDLLGAMARADEYGLKHKYDKHLHNLIRQFDFKPYATNPEMIKAWAAQLANQVYWLRQLDEQDVVDDFINAFQKTYPDNQDKQLSDQQYTNKIYGLTHIIFAASEYYQYPIDSKEFAWIYDYFDKNIEQILTRTKEDVVAEVGISYLLAEKLDSPTLADTQATIAHAIDMKQGMIPSTDGDFELSKGEHRNVLAIMLLSWQGTNAAPTISEQPAIFSDLPYGLVKK</sequence>
<evidence type="ECO:0000313" key="1">
    <source>
        <dbReference type="EMBL" id="TVO37390.1"/>
    </source>
</evidence>
<reference evidence="1 2" key="1">
    <citation type="submission" date="2019-07" db="EMBL/GenBank/DDBJ databases">
        <title>The draft genome sequence of Vibrio algivorus M1486.</title>
        <authorList>
            <person name="Meng X."/>
        </authorList>
    </citation>
    <scope>NUCLEOTIDE SEQUENCE [LARGE SCALE GENOMIC DNA]</scope>
    <source>
        <strain evidence="1 2">M1486</strain>
    </source>
</reference>
<gene>
    <name evidence="1" type="ORF">FOF44_07220</name>
</gene>
<accession>A0A557P9R2</accession>
<dbReference type="Proteomes" id="UP000319828">
    <property type="component" value="Unassembled WGS sequence"/>
</dbReference>
<evidence type="ECO:0000313" key="2">
    <source>
        <dbReference type="Proteomes" id="UP000319828"/>
    </source>
</evidence>
<name>A0A557P9R2_9VIBR</name>
<dbReference type="Pfam" id="PF12060">
    <property type="entry name" value="DUF3541"/>
    <property type="match status" value="1"/>
</dbReference>
<proteinExistence type="predicted"/>